<dbReference type="SUPFAM" id="SSF51735">
    <property type="entry name" value="NAD(P)-binding Rossmann-fold domains"/>
    <property type="match status" value="1"/>
</dbReference>
<sequence length="282" mass="30904">MRILIVGGNSTLARALIPVLAQFAEVITAGRSGCDVRIDLSNDIDARQMPRDIDVLVNAAASFGTTDAASIYQTEQTNVLGALRLCQLCSALSIRHMVQISSIFSRLPAESPFYTAYSLSKRHAEEMTQLYSDKTGLALTIIRPSQFYGTGPACRKHQPFLYAIIDKVANNENVAIYGSHDARRNFIHIEDVAELIAATIRRKITGSHDCAQLQPVRFSDIVAAAAKAFGSRSQMVFLPQLPDIADNICAADDTLFRLLGQYPGISMEQGMAKEAAYRKCMQ</sequence>
<name>A0A1S1U7D2_9BURK</name>
<protein>
    <recommendedName>
        <fullName evidence="3">NAD-dependent epimerase/dehydratase domain-containing protein</fullName>
    </recommendedName>
</protein>
<dbReference type="CDD" id="cd08946">
    <property type="entry name" value="SDR_e"/>
    <property type="match status" value="1"/>
</dbReference>
<evidence type="ECO:0000256" key="1">
    <source>
        <dbReference type="ARBA" id="ARBA00005125"/>
    </source>
</evidence>
<comment type="similarity">
    <text evidence="2">Belongs to the NAD(P)-dependent epimerase/dehydratase family.</text>
</comment>
<evidence type="ECO:0000313" key="4">
    <source>
        <dbReference type="EMBL" id="OHV96315.1"/>
    </source>
</evidence>
<dbReference type="InterPro" id="IPR001509">
    <property type="entry name" value="Epimerase_deHydtase"/>
</dbReference>
<gene>
    <name evidence="4" type="ORF">AKG95_16180</name>
</gene>
<dbReference type="Pfam" id="PF01370">
    <property type="entry name" value="Epimerase"/>
    <property type="match status" value="1"/>
</dbReference>
<dbReference type="RefSeq" id="WP_071077811.1">
    <property type="nucleotide sequence ID" value="NZ_LFKP01000008.1"/>
</dbReference>
<dbReference type="Proteomes" id="UP000179840">
    <property type="component" value="Unassembled WGS sequence"/>
</dbReference>
<dbReference type="Gene3D" id="3.40.50.720">
    <property type="entry name" value="NAD(P)-binding Rossmann-like Domain"/>
    <property type="match status" value="1"/>
</dbReference>
<proteinExistence type="inferred from homology"/>
<dbReference type="PANTHER" id="PTHR43000">
    <property type="entry name" value="DTDP-D-GLUCOSE 4,6-DEHYDRATASE-RELATED"/>
    <property type="match status" value="1"/>
</dbReference>
<reference evidence="4 5" key="1">
    <citation type="submission" date="2015-06" db="EMBL/GenBank/DDBJ databases">
        <title>Draft genome sequencing of a biphenyl-degrading bacterium, Janthinobacterium lividum MEG1.</title>
        <authorList>
            <person name="Shimodaira J."/>
            <person name="Hatta T."/>
        </authorList>
    </citation>
    <scope>NUCLEOTIDE SEQUENCE [LARGE SCALE GENOMIC DNA]</scope>
    <source>
        <strain evidence="4 5">MEG1</strain>
    </source>
</reference>
<dbReference type="AlphaFoldDB" id="A0A1S1U7D2"/>
<dbReference type="EMBL" id="LFKP01000008">
    <property type="protein sequence ID" value="OHV96315.1"/>
    <property type="molecule type" value="Genomic_DNA"/>
</dbReference>
<comment type="caution">
    <text evidence="4">The sequence shown here is derived from an EMBL/GenBank/DDBJ whole genome shotgun (WGS) entry which is preliminary data.</text>
</comment>
<accession>A0A1S1U7D2</accession>
<comment type="pathway">
    <text evidence="1">Bacterial outer membrane biogenesis; LPS O-antigen biosynthesis.</text>
</comment>
<evidence type="ECO:0000256" key="2">
    <source>
        <dbReference type="ARBA" id="ARBA00007637"/>
    </source>
</evidence>
<feature type="domain" description="NAD-dependent epimerase/dehydratase" evidence="3">
    <location>
        <begin position="3"/>
        <end position="202"/>
    </location>
</feature>
<evidence type="ECO:0000313" key="5">
    <source>
        <dbReference type="Proteomes" id="UP000179840"/>
    </source>
</evidence>
<organism evidence="4 5">
    <name type="scientific">Janthinobacterium lividum</name>
    <dbReference type="NCBI Taxonomy" id="29581"/>
    <lineage>
        <taxon>Bacteria</taxon>
        <taxon>Pseudomonadati</taxon>
        <taxon>Pseudomonadota</taxon>
        <taxon>Betaproteobacteria</taxon>
        <taxon>Burkholderiales</taxon>
        <taxon>Oxalobacteraceae</taxon>
        <taxon>Janthinobacterium</taxon>
    </lineage>
</organism>
<dbReference type="InterPro" id="IPR036291">
    <property type="entry name" value="NAD(P)-bd_dom_sf"/>
</dbReference>
<evidence type="ECO:0000259" key="3">
    <source>
        <dbReference type="Pfam" id="PF01370"/>
    </source>
</evidence>